<dbReference type="EMBL" id="BABS01000004">
    <property type="protein sequence ID" value="GAA07236.1"/>
    <property type="molecule type" value="Genomic_DNA"/>
</dbReference>
<evidence type="ECO:0000313" key="2">
    <source>
        <dbReference type="Proteomes" id="UP000004319"/>
    </source>
</evidence>
<accession>F7VA41</accession>
<gene>
    <name evidence="1" type="ORF">ATPR_0240</name>
</gene>
<sequence>MRNPTKSDLWRYRPEIDVTNLTISPSVPAGKTGRYWVHRRADKRRFVLPSCFFHEKLRMG</sequence>
<organism evidence="1 2">
    <name type="scientific">Acetobacter tropicalis NBRC 101654</name>
    <dbReference type="NCBI Taxonomy" id="749388"/>
    <lineage>
        <taxon>Bacteria</taxon>
        <taxon>Pseudomonadati</taxon>
        <taxon>Pseudomonadota</taxon>
        <taxon>Alphaproteobacteria</taxon>
        <taxon>Acetobacterales</taxon>
        <taxon>Acetobacteraceae</taxon>
        <taxon>Acetobacter</taxon>
    </lineage>
</organism>
<protein>
    <submittedName>
        <fullName evidence="1">Uncharacterized protein</fullName>
    </submittedName>
</protein>
<name>F7VA41_9PROT</name>
<evidence type="ECO:0000313" key="1">
    <source>
        <dbReference type="EMBL" id="GAA07236.1"/>
    </source>
</evidence>
<reference evidence="1 2" key="1">
    <citation type="journal article" date="2011" name="Biochem. Biophys. Res. Commun.">
        <title>Increased number of Arginine-based salt bridges contributes to the thermotolerance of thermotolerant acetic acid bacteria, Acetobacter tropicalis SKU1100.</title>
        <authorList>
            <person name="Matsutani M."/>
            <person name="Hirakawa H."/>
            <person name="Nishikura M."/>
            <person name="Soemphol W."/>
            <person name="Ali I.A.I."/>
            <person name="Yakushi T."/>
            <person name="Matsushita K."/>
        </authorList>
    </citation>
    <scope>NUCLEOTIDE SEQUENCE [LARGE SCALE GENOMIC DNA]</scope>
    <source>
        <strain evidence="1 2">NBRC 101654</strain>
    </source>
</reference>
<proteinExistence type="predicted"/>
<dbReference type="Proteomes" id="UP000004319">
    <property type="component" value="Unassembled WGS sequence"/>
</dbReference>
<dbReference type="AlphaFoldDB" id="F7VA41"/>
<comment type="caution">
    <text evidence="1">The sequence shown here is derived from an EMBL/GenBank/DDBJ whole genome shotgun (WGS) entry which is preliminary data.</text>
</comment>